<protein>
    <submittedName>
        <fullName evidence="3">Glycosyltransferase family 4 protein</fullName>
    </submittedName>
</protein>
<comment type="caution">
    <text evidence="3">The sequence shown here is derived from an EMBL/GenBank/DDBJ whole genome shotgun (WGS) entry which is preliminary data.</text>
</comment>
<keyword evidence="4" id="KW-1185">Reference proteome</keyword>
<evidence type="ECO:0000313" key="4">
    <source>
        <dbReference type="Proteomes" id="UP000646211"/>
    </source>
</evidence>
<sequence length="407" mass="45772">MKIAFLTPEYPHPITGSSGGIGTSIKNLAIGLLQQGHSVRVLVYGQKEEGVFDDTGITIQQIKNVKLKGLSWWLTRKKLECIVNQLYANQEIDLVEAPDWTGITSFIQPRKCPIVIRLNGSDTYFCHLDHRPVKWMNKFHERRALKKADGLLSVSQFTADLTNKVFGLHKKFTIIPNSIDVDFFNVNGKNNDQQNLSISSSPVIARNEAILWRGVVGEDIILYFGSLIRKKGLLELPFIFNAVIEKNREAKLVLVGKDVPDIVSGLHSTWQMMQELFTPEAMQNVSYLGSVPYPEIKKQIDLATVCVFPSFAEALPVSWIEAMAIQKAVVASDIGWAKEIITDGVEGFLVHPKEHHQYANRILELLENSELQQKFGIAARKKIVNTFSIEIVAKQSLLFYEGIIKSK</sequence>
<dbReference type="InterPro" id="IPR028098">
    <property type="entry name" value="Glyco_trans_4-like_N"/>
</dbReference>
<dbReference type="Pfam" id="PF13439">
    <property type="entry name" value="Glyco_transf_4"/>
    <property type="match status" value="1"/>
</dbReference>
<feature type="domain" description="Glycosyl transferase family 1" evidence="1">
    <location>
        <begin position="217"/>
        <end position="381"/>
    </location>
</feature>
<evidence type="ECO:0000313" key="3">
    <source>
        <dbReference type="EMBL" id="MBF2708247.1"/>
    </source>
</evidence>
<dbReference type="PANTHER" id="PTHR45947:SF3">
    <property type="entry name" value="SULFOQUINOVOSYL TRANSFERASE SQD2"/>
    <property type="match status" value="1"/>
</dbReference>
<dbReference type="InterPro" id="IPR001296">
    <property type="entry name" value="Glyco_trans_1"/>
</dbReference>
<dbReference type="RefSeq" id="WP_194311504.1">
    <property type="nucleotide sequence ID" value="NZ_JADHEC010000010.1"/>
</dbReference>
<dbReference type="SUPFAM" id="SSF53756">
    <property type="entry name" value="UDP-Glycosyltransferase/glycogen phosphorylase"/>
    <property type="match status" value="1"/>
</dbReference>
<dbReference type="CDD" id="cd03801">
    <property type="entry name" value="GT4_PimA-like"/>
    <property type="match status" value="1"/>
</dbReference>
<evidence type="ECO:0000259" key="2">
    <source>
        <dbReference type="Pfam" id="PF13439"/>
    </source>
</evidence>
<dbReference type="InterPro" id="IPR050194">
    <property type="entry name" value="Glycosyltransferase_grp1"/>
</dbReference>
<name>A0A930U9Z5_9FLAO</name>
<reference evidence="3" key="1">
    <citation type="submission" date="2020-11" db="EMBL/GenBank/DDBJ databases">
        <title>Genome of Flavobacterium soyangense.</title>
        <authorList>
            <person name="Liu Q."/>
            <person name="Xin Y.-H."/>
        </authorList>
    </citation>
    <scope>NUCLEOTIDE SEQUENCE</scope>
    <source>
        <strain evidence="3">CGMCC 1.13493</strain>
    </source>
</reference>
<dbReference type="GO" id="GO:0016757">
    <property type="term" value="F:glycosyltransferase activity"/>
    <property type="evidence" value="ECO:0007669"/>
    <property type="project" value="InterPro"/>
</dbReference>
<dbReference type="Pfam" id="PF00534">
    <property type="entry name" value="Glycos_transf_1"/>
    <property type="match status" value="1"/>
</dbReference>
<accession>A0A930U9Z5</accession>
<dbReference type="AlphaFoldDB" id="A0A930U9Z5"/>
<dbReference type="PANTHER" id="PTHR45947">
    <property type="entry name" value="SULFOQUINOVOSYL TRANSFERASE SQD2"/>
    <property type="match status" value="1"/>
</dbReference>
<evidence type="ECO:0000259" key="1">
    <source>
        <dbReference type="Pfam" id="PF00534"/>
    </source>
</evidence>
<dbReference type="Gene3D" id="3.40.50.2000">
    <property type="entry name" value="Glycogen Phosphorylase B"/>
    <property type="match status" value="2"/>
</dbReference>
<dbReference type="EMBL" id="JADHEC010000010">
    <property type="protein sequence ID" value="MBF2708247.1"/>
    <property type="molecule type" value="Genomic_DNA"/>
</dbReference>
<gene>
    <name evidence="3" type="ORF">IR213_06540</name>
</gene>
<proteinExistence type="predicted"/>
<organism evidence="3 4">
    <name type="scientific">Flavobacterium soyangense</name>
    <dbReference type="NCBI Taxonomy" id="2023265"/>
    <lineage>
        <taxon>Bacteria</taxon>
        <taxon>Pseudomonadati</taxon>
        <taxon>Bacteroidota</taxon>
        <taxon>Flavobacteriia</taxon>
        <taxon>Flavobacteriales</taxon>
        <taxon>Flavobacteriaceae</taxon>
        <taxon>Flavobacterium</taxon>
    </lineage>
</organism>
<feature type="domain" description="Glycosyltransferase subfamily 4-like N-terminal" evidence="2">
    <location>
        <begin position="19"/>
        <end position="182"/>
    </location>
</feature>
<dbReference type="Proteomes" id="UP000646211">
    <property type="component" value="Unassembled WGS sequence"/>
</dbReference>